<dbReference type="OMA" id="RGVYLLW"/>
<protein>
    <recommendedName>
        <fullName evidence="5">NOT2/NOT3/NOT5 C-terminal domain-containing protein</fullName>
    </recommendedName>
</protein>
<comment type="similarity">
    <text evidence="1">Belongs to the CNOT2/3/5 family.</text>
</comment>
<dbReference type="STRING" id="645134.A0A0L0HLN2"/>
<sequence>MADFPALGNSSIRDGANGPSLLSFSTIAGGRGPAGPDGLRSGNGTNPQSADFTIDDFPALTPTASANQPHHPQILNRTGSIPGAGRDMSASNGIAPNGGMGMAMGPVTGFGPSSVIGMPANAGVTPRVPPPPGTAPIKRPIGAGSNYASKAQQPQGGEIVGTRASTPADPPASGSTPIPPAGTTDKYGLYGLIDVIRMTDPDMNMLSLGCDLTGLGLNLNSNDALYSTFMSPFSEHPTLGSEPQFALPPCYNLLQSPPPSMTKIGSFSDETLFYIFYAMPRESLQEASAQELYNRNWRFHKELKLWLSKDATLETVKGAGFERGIFVFFDPTSWMRVKKEWIVYYDQLEERGPLAGDIRVARPGGVNLVTSGGPPPGVALEFGSLGPAGFSGDRATGGGSIDPNTASGATTAALPGWPNTSMQQQQSAANFFGGLASSSQGSTLQVDQGGGPLGSNSGNGGVQGSTPGVIVAAGR</sequence>
<feature type="compositionally biased region" description="Polar residues" evidence="4">
    <location>
        <begin position="42"/>
        <end position="51"/>
    </location>
</feature>
<evidence type="ECO:0000259" key="5">
    <source>
        <dbReference type="Pfam" id="PF04153"/>
    </source>
</evidence>
<feature type="region of interest" description="Disordered" evidence="4">
    <location>
        <begin position="439"/>
        <end position="475"/>
    </location>
</feature>
<gene>
    <name evidence="6" type="ORF">SPPG_02812</name>
</gene>
<evidence type="ECO:0000256" key="3">
    <source>
        <dbReference type="ARBA" id="ARBA00023163"/>
    </source>
</evidence>
<dbReference type="VEuPathDB" id="FungiDB:SPPG_02812"/>
<feature type="compositionally biased region" description="Gly residues" evidence="4">
    <location>
        <begin position="448"/>
        <end position="463"/>
    </location>
</feature>
<dbReference type="AlphaFoldDB" id="A0A0L0HLN2"/>
<proteinExistence type="inferred from homology"/>
<keyword evidence="2" id="KW-0805">Transcription regulation</keyword>
<dbReference type="InterPro" id="IPR038635">
    <property type="entry name" value="CCR4-NOT_su2/3/5_C_sf"/>
</dbReference>
<dbReference type="PANTHER" id="PTHR23326">
    <property type="entry name" value="CCR4 NOT-RELATED"/>
    <property type="match status" value="1"/>
</dbReference>
<keyword evidence="7" id="KW-1185">Reference proteome</keyword>
<organism evidence="6 7">
    <name type="scientific">Spizellomyces punctatus (strain DAOM BR117)</name>
    <dbReference type="NCBI Taxonomy" id="645134"/>
    <lineage>
        <taxon>Eukaryota</taxon>
        <taxon>Fungi</taxon>
        <taxon>Fungi incertae sedis</taxon>
        <taxon>Chytridiomycota</taxon>
        <taxon>Chytridiomycota incertae sedis</taxon>
        <taxon>Chytridiomycetes</taxon>
        <taxon>Spizellomycetales</taxon>
        <taxon>Spizellomycetaceae</taxon>
        <taxon>Spizellomyces</taxon>
    </lineage>
</organism>
<evidence type="ECO:0000256" key="1">
    <source>
        <dbReference type="ARBA" id="ARBA00007682"/>
    </source>
</evidence>
<feature type="compositionally biased region" description="Polar residues" evidence="4">
    <location>
        <begin position="62"/>
        <end position="79"/>
    </location>
</feature>
<name>A0A0L0HLN2_SPIPD</name>
<dbReference type="GO" id="GO:0006355">
    <property type="term" value="P:regulation of DNA-templated transcription"/>
    <property type="evidence" value="ECO:0007669"/>
    <property type="project" value="InterPro"/>
</dbReference>
<dbReference type="FunCoup" id="A0A0L0HLN2">
    <property type="interactions" value="51"/>
</dbReference>
<accession>A0A0L0HLN2</accession>
<evidence type="ECO:0000313" key="6">
    <source>
        <dbReference type="EMBL" id="KND02341.1"/>
    </source>
</evidence>
<evidence type="ECO:0000313" key="7">
    <source>
        <dbReference type="Proteomes" id="UP000053201"/>
    </source>
</evidence>
<evidence type="ECO:0000256" key="2">
    <source>
        <dbReference type="ARBA" id="ARBA00023015"/>
    </source>
</evidence>
<dbReference type="GO" id="GO:0030015">
    <property type="term" value="C:CCR4-NOT core complex"/>
    <property type="evidence" value="ECO:0007669"/>
    <property type="project" value="InterPro"/>
</dbReference>
<dbReference type="OrthoDB" id="25391at2759"/>
<dbReference type="Proteomes" id="UP000053201">
    <property type="component" value="Unassembled WGS sequence"/>
</dbReference>
<dbReference type="eggNOG" id="KOG2151">
    <property type="taxonomic scope" value="Eukaryota"/>
</dbReference>
<dbReference type="Gene3D" id="2.30.30.1020">
    <property type="entry name" value="CCR4-NOT complex subunit 2/3/5, C-terminal domain"/>
    <property type="match status" value="1"/>
</dbReference>
<feature type="domain" description="NOT2/NOT3/NOT5 C-terminal" evidence="5">
    <location>
        <begin position="226"/>
        <end position="348"/>
    </location>
</feature>
<dbReference type="InParanoid" id="A0A0L0HLN2"/>
<dbReference type="RefSeq" id="XP_016610380.1">
    <property type="nucleotide sequence ID" value="XM_016751098.1"/>
</dbReference>
<dbReference type="GeneID" id="27686372"/>
<reference evidence="6 7" key="1">
    <citation type="submission" date="2009-08" db="EMBL/GenBank/DDBJ databases">
        <title>The Genome Sequence of Spizellomyces punctatus strain DAOM BR117.</title>
        <authorList>
            <consortium name="The Broad Institute Genome Sequencing Platform"/>
            <person name="Russ C."/>
            <person name="Cuomo C."/>
            <person name="Shea T."/>
            <person name="Young S.K."/>
            <person name="Zeng Q."/>
            <person name="Koehrsen M."/>
            <person name="Haas B."/>
            <person name="Borodovsky M."/>
            <person name="Guigo R."/>
            <person name="Alvarado L."/>
            <person name="Berlin A."/>
            <person name="Bochicchio J."/>
            <person name="Borenstein D."/>
            <person name="Chapman S."/>
            <person name="Chen Z."/>
            <person name="Engels R."/>
            <person name="Freedman E."/>
            <person name="Gellesch M."/>
            <person name="Goldberg J."/>
            <person name="Griggs A."/>
            <person name="Gujja S."/>
            <person name="Heiman D."/>
            <person name="Hepburn T."/>
            <person name="Howarth C."/>
            <person name="Jen D."/>
            <person name="Larson L."/>
            <person name="Lewis B."/>
            <person name="Mehta T."/>
            <person name="Park D."/>
            <person name="Pearson M."/>
            <person name="Roberts A."/>
            <person name="Saif S."/>
            <person name="Shenoy N."/>
            <person name="Sisk P."/>
            <person name="Stolte C."/>
            <person name="Sykes S."/>
            <person name="Thomson T."/>
            <person name="Walk T."/>
            <person name="White J."/>
            <person name="Yandava C."/>
            <person name="Burger G."/>
            <person name="Gray M.W."/>
            <person name="Holland P.W.H."/>
            <person name="King N."/>
            <person name="Lang F.B.F."/>
            <person name="Roger A.J."/>
            <person name="Ruiz-Trillo I."/>
            <person name="Lander E."/>
            <person name="Nusbaum C."/>
        </authorList>
    </citation>
    <scope>NUCLEOTIDE SEQUENCE [LARGE SCALE GENOMIC DNA]</scope>
    <source>
        <strain evidence="6 7">DAOM BR117</strain>
    </source>
</reference>
<feature type="region of interest" description="Disordered" evidence="4">
    <location>
        <begin position="23"/>
        <end position="95"/>
    </location>
</feature>
<feature type="region of interest" description="Disordered" evidence="4">
    <location>
        <begin position="121"/>
        <end position="182"/>
    </location>
</feature>
<feature type="compositionally biased region" description="Polar residues" evidence="4">
    <location>
        <begin position="146"/>
        <end position="155"/>
    </location>
</feature>
<dbReference type="InterPro" id="IPR007282">
    <property type="entry name" value="NOT2/3/5_C"/>
</dbReference>
<dbReference type="EMBL" id="KQ257453">
    <property type="protein sequence ID" value="KND02341.1"/>
    <property type="molecule type" value="Genomic_DNA"/>
</dbReference>
<dbReference type="Pfam" id="PF04153">
    <property type="entry name" value="NOT2_3_5_C"/>
    <property type="match status" value="1"/>
</dbReference>
<keyword evidence="3" id="KW-0804">Transcription</keyword>
<evidence type="ECO:0000256" key="4">
    <source>
        <dbReference type="SAM" id="MobiDB-lite"/>
    </source>
</evidence>
<dbReference type="GO" id="GO:0000289">
    <property type="term" value="P:nuclear-transcribed mRNA poly(A) tail shortening"/>
    <property type="evidence" value="ECO:0007669"/>
    <property type="project" value="UniProtKB-ARBA"/>
</dbReference>
<dbReference type="InterPro" id="IPR040168">
    <property type="entry name" value="Not2/3/5"/>
</dbReference>